<evidence type="ECO:0000256" key="1">
    <source>
        <dbReference type="ARBA" id="ARBA00023015"/>
    </source>
</evidence>
<dbReference type="GO" id="GO:0008270">
    <property type="term" value="F:zinc ion binding"/>
    <property type="evidence" value="ECO:0007669"/>
    <property type="project" value="InterPro"/>
</dbReference>
<sequence>MCSYGNEKGKWVSNQRPGVGSLGREESSDTQLPQPSTSDSPSPMAEALGSYANGATTKQFSPRYLMTNTEHPRMPGSCNEVADSMTGVVGEPSESREFFGSSSAGSFMRQMQHAIDSKMGVSSKSADFDMTGMSRSGRPVAKATLPCKSAIEYVLPPRKTADELADAYWELVYPLYPFLDRLSFKTAYESIWTGTNTTTDECILLSTMNVIFALGAQVSGILQPEERRNKAQIYFNRAENLRCNSPWDDGSVESVSCLLLKGIYLQSADIPQRCWMVVGHAIRIAQSLGLHLPERNAPIRSRREEEVARRIWHGCILMDRVLAMTFGRPAMIPKWLSTVVPLPKMIDDEFLDIQVEGSFVRPDNKSCLMEFFVSQLKLHDIMDNILLELYMVQDGRTTHADVVTVFKLDEELMKWTRGLSNELQLHAPVPHLDSLRKRLAVVNQARFLHARMLLLRPILALYCLPTHSAKSIDSLSSRMTIQCSSLCLETAHRSIELIYTHLDLSAVFGPVPAWWYSVLYVYTAATILLAERIRPEIGVDKDNYSNTVSWGRAIHILKAYARIATSAKRCLAALEILSAKIPRAAQFSEPLHADPTQTAPVSFQFDDHEFFSGIDLDGIFLDSNDVGWLHSVPESLQSGMQ</sequence>
<reference evidence="6 7" key="1">
    <citation type="submission" date="2019-04" db="EMBL/GenBank/DDBJ databases">
        <title>Aspergillus burnettii sp. nov., novel species from soil in southeast Queensland.</title>
        <authorList>
            <person name="Gilchrist C.L.M."/>
            <person name="Pitt J.I."/>
            <person name="Lange L."/>
            <person name="Lacey H.J."/>
            <person name="Vuong D."/>
            <person name="Midgley D.J."/>
            <person name="Greenfield P."/>
            <person name="Bradbury M."/>
            <person name="Lacey E."/>
            <person name="Busk P.K."/>
            <person name="Pilgaard B."/>
            <person name="Chooi Y.H."/>
            <person name="Piggott A.M."/>
        </authorList>
    </citation>
    <scope>NUCLEOTIDE SEQUENCE [LARGE SCALE GENOMIC DNA]</scope>
    <source>
        <strain evidence="6 7">FRR 5400</strain>
    </source>
</reference>
<evidence type="ECO:0000256" key="2">
    <source>
        <dbReference type="ARBA" id="ARBA00023163"/>
    </source>
</evidence>
<dbReference type="Proteomes" id="UP000541154">
    <property type="component" value="Unassembled WGS sequence"/>
</dbReference>
<evidence type="ECO:0000313" key="6">
    <source>
        <dbReference type="EMBL" id="KAF5855424.1"/>
    </source>
</evidence>
<dbReference type="InterPro" id="IPR051127">
    <property type="entry name" value="Fungal_SecMet_Regulators"/>
</dbReference>
<keyword evidence="3" id="KW-0539">Nucleus</keyword>
<feature type="compositionally biased region" description="Polar residues" evidence="4">
    <location>
        <begin position="29"/>
        <end position="41"/>
    </location>
</feature>
<dbReference type="PANTHER" id="PTHR47424:SF4">
    <property type="entry name" value="ZN(II)2CYS6 TRANSCRIPTION FACTOR (EUROFUNG)"/>
    <property type="match status" value="1"/>
</dbReference>
<dbReference type="PANTHER" id="PTHR47424">
    <property type="entry name" value="REGULATORY PROTEIN GAL4"/>
    <property type="match status" value="1"/>
</dbReference>
<feature type="region of interest" description="Disordered" evidence="4">
    <location>
        <begin position="1"/>
        <end position="50"/>
    </location>
</feature>
<dbReference type="GO" id="GO:0005634">
    <property type="term" value="C:nucleus"/>
    <property type="evidence" value="ECO:0007669"/>
    <property type="project" value="TreeGrafter"/>
</dbReference>
<dbReference type="CDD" id="cd12148">
    <property type="entry name" value="fungal_TF_MHR"/>
    <property type="match status" value="1"/>
</dbReference>
<organism evidence="6 7">
    <name type="scientific">Petromyces alliaceus</name>
    <name type="common">Aspergillus alliaceus</name>
    <dbReference type="NCBI Taxonomy" id="209559"/>
    <lineage>
        <taxon>Eukaryota</taxon>
        <taxon>Fungi</taxon>
        <taxon>Dikarya</taxon>
        <taxon>Ascomycota</taxon>
        <taxon>Pezizomycotina</taxon>
        <taxon>Eurotiomycetes</taxon>
        <taxon>Eurotiomycetidae</taxon>
        <taxon>Eurotiales</taxon>
        <taxon>Aspergillaceae</taxon>
        <taxon>Aspergillus</taxon>
        <taxon>Aspergillus subgen. Circumdati</taxon>
    </lineage>
</organism>
<evidence type="ECO:0000259" key="5">
    <source>
        <dbReference type="SMART" id="SM00906"/>
    </source>
</evidence>
<evidence type="ECO:0000256" key="3">
    <source>
        <dbReference type="ARBA" id="ARBA00023242"/>
    </source>
</evidence>
<dbReference type="EMBL" id="SPNV01000436">
    <property type="protein sequence ID" value="KAF5855424.1"/>
    <property type="molecule type" value="Genomic_DNA"/>
</dbReference>
<protein>
    <recommendedName>
        <fullName evidence="5">Xylanolytic transcriptional activator regulatory domain-containing protein</fullName>
    </recommendedName>
</protein>
<dbReference type="AlphaFoldDB" id="A0A8H5ZW15"/>
<keyword evidence="1" id="KW-0805">Transcription regulation</keyword>
<gene>
    <name evidence="6" type="ORF">ETB97_009234</name>
</gene>
<evidence type="ECO:0000313" key="7">
    <source>
        <dbReference type="Proteomes" id="UP000541154"/>
    </source>
</evidence>
<dbReference type="GO" id="GO:0006351">
    <property type="term" value="P:DNA-templated transcription"/>
    <property type="evidence" value="ECO:0007669"/>
    <property type="project" value="InterPro"/>
</dbReference>
<dbReference type="GO" id="GO:0000981">
    <property type="term" value="F:DNA-binding transcription factor activity, RNA polymerase II-specific"/>
    <property type="evidence" value="ECO:0007669"/>
    <property type="project" value="TreeGrafter"/>
</dbReference>
<dbReference type="GO" id="GO:0000435">
    <property type="term" value="P:positive regulation of transcription from RNA polymerase II promoter by galactose"/>
    <property type="evidence" value="ECO:0007669"/>
    <property type="project" value="TreeGrafter"/>
</dbReference>
<accession>A0A8H5ZW15</accession>
<evidence type="ECO:0000256" key="4">
    <source>
        <dbReference type="SAM" id="MobiDB-lite"/>
    </source>
</evidence>
<proteinExistence type="predicted"/>
<dbReference type="InterPro" id="IPR007219">
    <property type="entry name" value="XnlR_reg_dom"/>
</dbReference>
<dbReference type="Pfam" id="PF04082">
    <property type="entry name" value="Fungal_trans"/>
    <property type="match status" value="1"/>
</dbReference>
<keyword evidence="7" id="KW-1185">Reference proteome</keyword>
<dbReference type="GO" id="GO:0000978">
    <property type="term" value="F:RNA polymerase II cis-regulatory region sequence-specific DNA binding"/>
    <property type="evidence" value="ECO:0007669"/>
    <property type="project" value="TreeGrafter"/>
</dbReference>
<dbReference type="SMART" id="SM00906">
    <property type="entry name" value="Fungal_trans"/>
    <property type="match status" value="1"/>
</dbReference>
<feature type="domain" description="Xylanolytic transcriptional activator regulatory" evidence="5">
    <location>
        <begin position="274"/>
        <end position="349"/>
    </location>
</feature>
<keyword evidence="2" id="KW-0804">Transcription</keyword>
<comment type="caution">
    <text evidence="6">The sequence shown here is derived from an EMBL/GenBank/DDBJ whole genome shotgun (WGS) entry which is preliminary data.</text>
</comment>
<name>A0A8H5ZW15_PETAA</name>